<name>A0ACB8RCX2_9AGAM</name>
<reference evidence="1" key="2">
    <citation type="journal article" date="2022" name="New Phytol.">
        <title>Evolutionary transition to the ectomycorrhizal habit in the genomes of a hyperdiverse lineage of mushroom-forming fungi.</title>
        <authorList>
            <person name="Looney B."/>
            <person name="Miyauchi S."/>
            <person name="Morin E."/>
            <person name="Drula E."/>
            <person name="Courty P.E."/>
            <person name="Kohler A."/>
            <person name="Kuo A."/>
            <person name="LaButti K."/>
            <person name="Pangilinan J."/>
            <person name="Lipzen A."/>
            <person name="Riley R."/>
            <person name="Andreopoulos W."/>
            <person name="He G."/>
            <person name="Johnson J."/>
            <person name="Nolan M."/>
            <person name="Tritt A."/>
            <person name="Barry K.W."/>
            <person name="Grigoriev I.V."/>
            <person name="Nagy L.G."/>
            <person name="Hibbett D."/>
            <person name="Henrissat B."/>
            <person name="Matheny P.B."/>
            <person name="Labbe J."/>
            <person name="Martin F.M."/>
        </authorList>
    </citation>
    <scope>NUCLEOTIDE SEQUENCE</scope>
    <source>
        <strain evidence="1">FP105234-sp</strain>
    </source>
</reference>
<dbReference type="Proteomes" id="UP000814033">
    <property type="component" value="Unassembled WGS sequence"/>
</dbReference>
<organism evidence="1 2">
    <name type="scientific">Auriscalpium vulgare</name>
    <dbReference type="NCBI Taxonomy" id="40419"/>
    <lineage>
        <taxon>Eukaryota</taxon>
        <taxon>Fungi</taxon>
        <taxon>Dikarya</taxon>
        <taxon>Basidiomycota</taxon>
        <taxon>Agaricomycotina</taxon>
        <taxon>Agaricomycetes</taxon>
        <taxon>Russulales</taxon>
        <taxon>Auriscalpiaceae</taxon>
        <taxon>Auriscalpium</taxon>
    </lineage>
</organism>
<protein>
    <submittedName>
        <fullName evidence="1">Uncharacterized protein</fullName>
    </submittedName>
</protein>
<comment type="caution">
    <text evidence="1">The sequence shown here is derived from an EMBL/GenBank/DDBJ whole genome shotgun (WGS) entry which is preliminary data.</text>
</comment>
<evidence type="ECO:0000313" key="1">
    <source>
        <dbReference type="EMBL" id="KAI0042024.1"/>
    </source>
</evidence>
<sequence length="375" mass="40710">MAEEVEQRDSRIVVRRSALQSAQGKPRNVKPLRCCVDQNSSANMHSTDSDSCVSEKQPARRRRALLFGRVRIQSSWTTTTNNAPVATSGTTIDADMPQLIEQRRQACNSLLYDFPLNSLACYKITDTSAGRRLGAAASSLGARYQCFLTPTTITGFSDLSLESASDMKHISSVLGGTNEILLPPRSDLQVINKNEQIVCLSRLMPCNIPDALHLHAIATVSHLLIMRPTSTMRALVLPRWNGSPLAQTAGYGFCGSSMSTPITDPRLTSDLTPTIMSSRDSSTSGPTGDIIADLTVRVCIAPLPPAHLSSRTQCEKSTLTQPKRRQTLKNNLHTATCLHSTSLRWAALCCPECTGCSRSRTQGLSTSTATTSMRT</sequence>
<keyword evidence="2" id="KW-1185">Reference proteome</keyword>
<gene>
    <name evidence="1" type="ORF">FA95DRAFT_626632</name>
</gene>
<proteinExistence type="predicted"/>
<reference evidence="1" key="1">
    <citation type="submission" date="2021-02" db="EMBL/GenBank/DDBJ databases">
        <authorList>
            <consortium name="DOE Joint Genome Institute"/>
            <person name="Ahrendt S."/>
            <person name="Looney B.P."/>
            <person name="Miyauchi S."/>
            <person name="Morin E."/>
            <person name="Drula E."/>
            <person name="Courty P.E."/>
            <person name="Chicoki N."/>
            <person name="Fauchery L."/>
            <person name="Kohler A."/>
            <person name="Kuo A."/>
            <person name="Labutti K."/>
            <person name="Pangilinan J."/>
            <person name="Lipzen A."/>
            <person name="Riley R."/>
            <person name="Andreopoulos W."/>
            <person name="He G."/>
            <person name="Johnson J."/>
            <person name="Barry K.W."/>
            <person name="Grigoriev I.V."/>
            <person name="Nagy L."/>
            <person name="Hibbett D."/>
            <person name="Henrissat B."/>
            <person name="Matheny P.B."/>
            <person name="Labbe J."/>
            <person name="Martin F."/>
        </authorList>
    </citation>
    <scope>NUCLEOTIDE SEQUENCE</scope>
    <source>
        <strain evidence="1">FP105234-sp</strain>
    </source>
</reference>
<evidence type="ECO:0000313" key="2">
    <source>
        <dbReference type="Proteomes" id="UP000814033"/>
    </source>
</evidence>
<accession>A0ACB8RCX2</accession>
<dbReference type="EMBL" id="MU276088">
    <property type="protein sequence ID" value="KAI0042024.1"/>
    <property type="molecule type" value="Genomic_DNA"/>
</dbReference>